<organism evidence="2 3">
    <name type="scientific">Ruminococcus albus</name>
    <dbReference type="NCBI Taxonomy" id="1264"/>
    <lineage>
        <taxon>Bacteria</taxon>
        <taxon>Bacillati</taxon>
        <taxon>Bacillota</taxon>
        <taxon>Clostridia</taxon>
        <taxon>Eubacteriales</taxon>
        <taxon>Oscillospiraceae</taxon>
        <taxon>Ruminococcus</taxon>
    </lineage>
</organism>
<keyword evidence="1" id="KW-0732">Signal</keyword>
<feature type="chain" id="PRO_5039209695" description="SipW-cognate class signal peptide" evidence="1">
    <location>
        <begin position="31"/>
        <end position="325"/>
    </location>
</feature>
<dbReference type="AlphaFoldDB" id="A0A1H7INN7"/>
<feature type="signal peptide" evidence="1">
    <location>
        <begin position="1"/>
        <end position="30"/>
    </location>
</feature>
<evidence type="ECO:0000313" key="2">
    <source>
        <dbReference type="EMBL" id="SEK64111.1"/>
    </source>
</evidence>
<sequence length="325" mass="34698">MKTNTKKKGNPAKKLIPAAGSLMVSAVMLATSTYAWFTMNKTVTLTGMEVKTHVGSNLLIQKSTMAQTAKEAEATFITDETQTLSAVIEPVSTVDGVNFFYTLDAKADGSKLTDVATKPYIEYDSTTAATNTTDYGNKFSEDYGATKTFVNSFAAAPYADSAVGYVDYVFQLKATNTDTGAEAAKAINLTKLELTYNGTDANTSDGNKAFRAAVFVEDFDSSSAFTAGVGTLDGIYKATGGTNWDGKAVSDVDELTAITYTTDGVLATVPADSIKYYKVVVRLYLEGEDQSCNTSTFKTLTDDWSLDLEIKLGEGTPVTTMSVVD</sequence>
<reference evidence="2 3" key="1">
    <citation type="submission" date="2016-10" db="EMBL/GenBank/DDBJ databases">
        <authorList>
            <person name="de Groot N.N."/>
        </authorList>
    </citation>
    <scope>NUCLEOTIDE SEQUENCE [LARGE SCALE GENOMIC DNA]</scope>
    <source>
        <strain evidence="2 3">KH2T6</strain>
    </source>
</reference>
<accession>A0A1H7INN7</accession>
<dbReference type="OrthoDB" id="1766811at2"/>
<evidence type="ECO:0000256" key="1">
    <source>
        <dbReference type="SAM" id="SignalP"/>
    </source>
</evidence>
<protein>
    <recommendedName>
        <fullName evidence="4">SipW-cognate class signal peptide</fullName>
    </recommendedName>
</protein>
<dbReference type="Proteomes" id="UP000186015">
    <property type="component" value="Unassembled WGS sequence"/>
</dbReference>
<evidence type="ECO:0000313" key="3">
    <source>
        <dbReference type="Proteomes" id="UP000186015"/>
    </source>
</evidence>
<dbReference type="RefSeq" id="WP_074831180.1">
    <property type="nucleotide sequence ID" value="NZ_FOAT01000004.1"/>
</dbReference>
<name>A0A1H7INN7_RUMAL</name>
<evidence type="ECO:0008006" key="4">
    <source>
        <dbReference type="Google" id="ProtNLM"/>
    </source>
</evidence>
<proteinExistence type="predicted"/>
<dbReference type="EMBL" id="FOAT01000004">
    <property type="protein sequence ID" value="SEK64111.1"/>
    <property type="molecule type" value="Genomic_DNA"/>
</dbReference>
<gene>
    <name evidence="2" type="ORF">SAMN05216469_10423</name>
</gene>